<keyword evidence="16" id="KW-1185">Reference proteome</keyword>
<dbReference type="PROSITE" id="PS00138">
    <property type="entry name" value="SUBTILASE_SER"/>
    <property type="match status" value="1"/>
</dbReference>
<dbReference type="RefSeq" id="WP_225919043.1">
    <property type="nucleotide sequence ID" value="NZ_BOPO01000148.1"/>
</dbReference>
<dbReference type="PROSITE" id="PS00137">
    <property type="entry name" value="SUBTILASE_HIS"/>
    <property type="match status" value="1"/>
</dbReference>
<feature type="compositionally biased region" description="Low complexity" evidence="12">
    <location>
        <begin position="386"/>
        <end position="397"/>
    </location>
</feature>
<dbReference type="SUPFAM" id="SSF52743">
    <property type="entry name" value="Subtilisin-like"/>
    <property type="match status" value="1"/>
</dbReference>
<dbReference type="InterPro" id="IPR023828">
    <property type="entry name" value="Peptidase_S8_Ser-AS"/>
</dbReference>
<evidence type="ECO:0000256" key="13">
    <source>
        <dbReference type="SAM" id="Phobius"/>
    </source>
</evidence>
<comment type="caution">
    <text evidence="15">The sequence shown here is derived from an EMBL/GenBank/DDBJ whole genome shotgun (WGS) entry which is preliminary data.</text>
</comment>
<evidence type="ECO:0000256" key="5">
    <source>
        <dbReference type="ARBA" id="ARBA00022692"/>
    </source>
</evidence>
<evidence type="ECO:0000256" key="12">
    <source>
        <dbReference type="SAM" id="MobiDB-lite"/>
    </source>
</evidence>
<keyword evidence="3" id="KW-1003">Cell membrane</keyword>
<protein>
    <recommendedName>
        <fullName evidence="14">Peptidase S8/S53 domain-containing protein</fullName>
    </recommendedName>
</protein>
<dbReference type="PROSITE" id="PS00136">
    <property type="entry name" value="SUBTILASE_ASP"/>
    <property type="match status" value="1"/>
</dbReference>
<dbReference type="InterPro" id="IPR050131">
    <property type="entry name" value="Peptidase_S8_subtilisin-like"/>
</dbReference>
<reference evidence="16" key="1">
    <citation type="journal article" date="2021" name="Int. J. Syst. Evol. Microbiol.">
        <title>Actinocatenispora comari sp. nov., an endophytic actinomycete isolated from aerial parts of Comarum salesowianum.</title>
        <authorList>
            <person name="Oyunbileg N."/>
            <person name="Iizaka Y."/>
            <person name="Hamada M."/>
            <person name="Davaapurev B.O."/>
            <person name="Fukumoto A."/>
            <person name="Tsetseg B."/>
            <person name="Kato F."/>
            <person name="Tamura T."/>
            <person name="Batkhuu J."/>
            <person name="Anzai Y."/>
        </authorList>
    </citation>
    <scope>NUCLEOTIDE SEQUENCE [LARGE SCALE GENOMIC DNA]</scope>
    <source>
        <strain evidence="16">NUM-2625</strain>
    </source>
</reference>
<dbReference type="PRINTS" id="PR00723">
    <property type="entry name" value="SUBTILISIN"/>
</dbReference>
<keyword evidence="7 10" id="KW-0720">Serine protease</keyword>
<feature type="active site" description="Charge relay system" evidence="10">
    <location>
        <position position="77"/>
    </location>
</feature>
<feature type="domain" description="Peptidase S8/S53" evidence="14">
    <location>
        <begin position="68"/>
        <end position="314"/>
    </location>
</feature>
<evidence type="ECO:0000256" key="7">
    <source>
        <dbReference type="ARBA" id="ARBA00022825"/>
    </source>
</evidence>
<dbReference type="InterPro" id="IPR036852">
    <property type="entry name" value="Peptidase_S8/S53_dom_sf"/>
</dbReference>
<evidence type="ECO:0000256" key="8">
    <source>
        <dbReference type="ARBA" id="ARBA00022989"/>
    </source>
</evidence>
<feature type="active site" description="Charge relay system" evidence="10">
    <location>
        <position position="267"/>
    </location>
</feature>
<accession>A0A8J4AHU4</accession>
<keyword evidence="5 13" id="KW-0812">Transmembrane</keyword>
<feature type="region of interest" description="Disordered" evidence="12">
    <location>
        <begin position="385"/>
        <end position="421"/>
    </location>
</feature>
<evidence type="ECO:0000313" key="16">
    <source>
        <dbReference type="Proteomes" id="UP000614996"/>
    </source>
</evidence>
<dbReference type="Pfam" id="PF00082">
    <property type="entry name" value="Peptidase_S8"/>
    <property type="match status" value="1"/>
</dbReference>
<keyword evidence="6 10" id="KW-0378">Hydrolase</keyword>
<comment type="subcellular location">
    <subcellularLocation>
        <location evidence="1">Cell membrane</location>
        <topology evidence="1">Single-pass membrane protein</topology>
    </subcellularLocation>
</comment>
<dbReference type="InterPro" id="IPR023834">
    <property type="entry name" value="T7SS_pept_S8A_mycosin"/>
</dbReference>
<dbReference type="NCBIfam" id="TIGR03921">
    <property type="entry name" value="T7SS_mycosin"/>
    <property type="match status" value="1"/>
</dbReference>
<evidence type="ECO:0000256" key="1">
    <source>
        <dbReference type="ARBA" id="ARBA00004162"/>
    </source>
</evidence>
<dbReference type="GO" id="GO:0006508">
    <property type="term" value="P:proteolysis"/>
    <property type="evidence" value="ECO:0007669"/>
    <property type="project" value="UniProtKB-KW"/>
</dbReference>
<evidence type="ECO:0000313" key="15">
    <source>
        <dbReference type="EMBL" id="GIL31561.1"/>
    </source>
</evidence>
<sequence length="442" mass="44943">MGGSWRLAVATLTVLALGGPVLGGAVLVAPGVADAAPQCSQGQIDNVDYQPWAVKRIAADRAWPISQGRGVTVAVLDSGVNAKHRQLAGRVEAGTDLVRGKGTADTDCNGHGSAVAGIIAGKRVDGSGFAGVAPEATILPIRIAEDTEKFDDGSPRIAAAIRYAVDHDATVINMSLTTDDTPQLRSAVGYAHEHGVVMVAATGNQADDQPEYPAAYPDVVAVGGVDSSGGHDSESVTGDWVDLAAPSTDIVAPAGTGSGYRPHEGTSFAAPVVAGTAALIRAYRPELTPDQVATRLEATADHPADGHDDRVGYGVVNPYRAVTQVLGEPGDGAAAGGALPAAASRTDAADPVRTAALWAAVGLLAVVIALLVLAVVVPAGRRRGWRPGLRGRLPGPRSARRGPAEYDPAAPPPIEPEPPATTAVRLPGTDSAATFTVDVHLN</sequence>
<organism evidence="15 16">
    <name type="scientific">Actinocatenispora comari</name>
    <dbReference type="NCBI Taxonomy" id="2807577"/>
    <lineage>
        <taxon>Bacteria</taxon>
        <taxon>Bacillati</taxon>
        <taxon>Actinomycetota</taxon>
        <taxon>Actinomycetes</taxon>
        <taxon>Micromonosporales</taxon>
        <taxon>Micromonosporaceae</taxon>
        <taxon>Actinocatenispora</taxon>
    </lineage>
</organism>
<evidence type="ECO:0000256" key="3">
    <source>
        <dbReference type="ARBA" id="ARBA00022475"/>
    </source>
</evidence>
<dbReference type="EMBL" id="BOPO01000148">
    <property type="protein sequence ID" value="GIL31561.1"/>
    <property type="molecule type" value="Genomic_DNA"/>
</dbReference>
<keyword evidence="8 13" id="KW-1133">Transmembrane helix</keyword>
<feature type="compositionally biased region" description="Pro residues" evidence="12">
    <location>
        <begin position="409"/>
        <end position="419"/>
    </location>
</feature>
<keyword evidence="4 10" id="KW-0645">Protease</keyword>
<evidence type="ECO:0000259" key="14">
    <source>
        <dbReference type="Pfam" id="PF00082"/>
    </source>
</evidence>
<dbReference type="Gene3D" id="3.40.50.200">
    <property type="entry name" value="Peptidase S8/S53 domain"/>
    <property type="match status" value="1"/>
</dbReference>
<dbReference type="InterPro" id="IPR015500">
    <property type="entry name" value="Peptidase_S8_subtilisin-rel"/>
</dbReference>
<dbReference type="InterPro" id="IPR000209">
    <property type="entry name" value="Peptidase_S8/S53_dom"/>
</dbReference>
<dbReference type="InterPro" id="IPR022398">
    <property type="entry name" value="Peptidase_S8_His-AS"/>
</dbReference>
<dbReference type="PANTHER" id="PTHR43806">
    <property type="entry name" value="PEPTIDASE S8"/>
    <property type="match status" value="1"/>
</dbReference>
<evidence type="ECO:0000256" key="6">
    <source>
        <dbReference type="ARBA" id="ARBA00022801"/>
    </source>
</evidence>
<feature type="transmembrane region" description="Helical" evidence="13">
    <location>
        <begin position="355"/>
        <end position="377"/>
    </location>
</feature>
<comment type="similarity">
    <text evidence="2 10 11">Belongs to the peptidase S8 family.</text>
</comment>
<dbReference type="PANTHER" id="PTHR43806:SF11">
    <property type="entry name" value="CEREVISIN-RELATED"/>
    <property type="match status" value="1"/>
</dbReference>
<evidence type="ECO:0000256" key="9">
    <source>
        <dbReference type="ARBA" id="ARBA00023136"/>
    </source>
</evidence>
<feature type="active site" description="Charge relay system" evidence="10">
    <location>
        <position position="111"/>
    </location>
</feature>
<evidence type="ECO:0000256" key="4">
    <source>
        <dbReference type="ARBA" id="ARBA00022670"/>
    </source>
</evidence>
<evidence type="ECO:0000256" key="2">
    <source>
        <dbReference type="ARBA" id="ARBA00011073"/>
    </source>
</evidence>
<evidence type="ECO:0000256" key="11">
    <source>
        <dbReference type="RuleBase" id="RU003355"/>
    </source>
</evidence>
<dbReference type="AlphaFoldDB" id="A0A8J4AHU4"/>
<dbReference type="Proteomes" id="UP000614996">
    <property type="component" value="Unassembled WGS sequence"/>
</dbReference>
<gene>
    <name evidence="15" type="ORF">NUM_68150</name>
</gene>
<evidence type="ECO:0000256" key="10">
    <source>
        <dbReference type="PROSITE-ProRule" id="PRU01240"/>
    </source>
</evidence>
<name>A0A8J4AHU4_9ACTN</name>
<dbReference type="GO" id="GO:0004252">
    <property type="term" value="F:serine-type endopeptidase activity"/>
    <property type="evidence" value="ECO:0007669"/>
    <property type="project" value="UniProtKB-UniRule"/>
</dbReference>
<proteinExistence type="inferred from homology"/>
<keyword evidence="9 13" id="KW-0472">Membrane</keyword>
<dbReference type="GO" id="GO:0005886">
    <property type="term" value="C:plasma membrane"/>
    <property type="evidence" value="ECO:0007669"/>
    <property type="project" value="UniProtKB-SubCell"/>
</dbReference>
<dbReference type="PROSITE" id="PS51892">
    <property type="entry name" value="SUBTILASE"/>
    <property type="match status" value="1"/>
</dbReference>
<dbReference type="InterPro" id="IPR023827">
    <property type="entry name" value="Peptidase_S8_Asp-AS"/>
</dbReference>